<name>A0ABQ9WYT6_9EUKA</name>
<comment type="caution">
    <text evidence="2">The sequence shown here is derived from an EMBL/GenBank/DDBJ whole genome shotgun (WGS) entry which is preliminary data.</text>
</comment>
<evidence type="ECO:0000313" key="3">
    <source>
        <dbReference type="Proteomes" id="UP001281761"/>
    </source>
</evidence>
<evidence type="ECO:0000313" key="2">
    <source>
        <dbReference type="EMBL" id="KAK2943165.1"/>
    </source>
</evidence>
<evidence type="ECO:0000256" key="1">
    <source>
        <dbReference type="SAM" id="MobiDB-lite"/>
    </source>
</evidence>
<dbReference type="EMBL" id="JARBJD010000359">
    <property type="protein sequence ID" value="KAK2943165.1"/>
    <property type="molecule type" value="Genomic_DNA"/>
</dbReference>
<organism evidence="2 3">
    <name type="scientific">Blattamonas nauphoetae</name>
    <dbReference type="NCBI Taxonomy" id="2049346"/>
    <lineage>
        <taxon>Eukaryota</taxon>
        <taxon>Metamonada</taxon>
        <taxon>Preaxostyla</taxon>
        <taxon>Oxymonadida</taxon>
        <taxon>Blattamonas</taxon>
    </lineage>
</organism>
<reference evidence="2 3" key="1">
    <citation type="journal article" date="2022" name="bioRxiv">
        <title>Genomics of Preaxostyla Flagellates Illuminates Evolutionary Transitions and the Path Towards Mitochondrial Loss.</title>
        <authorList>
            <person name="Novak L.V.F."/>
            <person name="Treitli S.C."/>
            <person name="Pyrih J."/>
            <person name="Halakuc P."/>
            <person name="Pipaliya S.V."/>
            <person name="Vacek V."/>
            <person name="Brzon O."/>
            <person name="Soukal P."/>
            <person name="Eme L."/>
            <person name="Dacks J.B."/>
            <person name="Karnkowska A."/>
            <person name="Elias M."/>
            <person name="Hampl V."/>
        </authorList>
    </citation>
    <scope>NUCLEOTIDE SEQUENCE [LARGE SCALE GENOMIC DNA]</scope>
    <source>
        <strain evidence="2">NAU3</strain>
        <tissue evidence="2">Gut</tissue>
    </source>
</reference>
<dbReference type="Proteomes" id="UP001281761">
    <property type="component" value="Unassembled WGS sequence"/>
</dbReference>
<sequence>MNQLSIVLCLWKDDLVSLFHVLVYLLVGHLPWMGVAGSTDAENCAAVPLPAQPSSGCGEAGQEGPHSLWVRRVLTEQRFLQTYRYEWMEECGMQTVLVEADENRPSSPIVELELPKLKRSKADTLEEGKSGSFAWTRSKSTPLLTLLGSRCRDNPKTDIADDTKNDDRMSPFSPNPKEHMPPPVVHNPDSTLLIPLSSTFYQPEHHFSIADLLATPTRDPRALTHLLDSHI</sequence>
<keyword evidence="3" id="KW-1185">Reference proteome</keyword>
<gene>
    <name evidence="2" type="ORF">BLNAU_21933</name>
</gene>
<feature type="compositionally biased region" description="Basic and acidic residues" evidence="1">
    <location>
        <begin position="150"/>
        <end position="169"/>
    </location>
</feature>
<feature type="region of interest" description="Disordered" evidence="1">
    <location>
        <begin position="148"/>
        <end position="184"/>
    </location>
</feature>
<proteinExistence type="predicted"/>
<accession>A0ABQ9WYT6</accession>
<protein>
    <submittedName>
        <fullName evidence="2">Uncharacterized protein</fullName>
    </submittedName>
</protein>